<name>A0ABR1JPJ4_9AGAR</name>
<proteinExistence type="predicted"/>
<dbReference type="InterPro" id="IPR023213">
    <property type="entry name" value="CAT-like_dom_sf"/>
</dbReference>
<dbReference type="EMBL" id="JBANRG010000007">
    <property type="protein sequence ID" value="KAK7464712.1"/>
    <property type="molecule type" value="Genomic_DNA"/>
</dbReference>
<dbReference type="Proteomes" id="UP001498398">
    <property type="component" value="Unassembled WGS sequence"/>
</dbReference>
<dbReference type="Gene3D" id="3.30.559.10">
    <property type="entry name" value="Chloramphenicol acetyltransferase-like domain"/>
    <property type="match status" value="2"/>
</dbReference>
<accession>A0ABR1JPJ4</accession>
<evidence type="ECO:0000313" key="4">
    <source>
        <dbReference type="Proteomes" id="UP001498398"/>
    </source>
</evidence>
<organism evidence="3 4">
    <name type="scientific">Marasmiellus scandens</name>
    <dbReference type="NCBI Taxonomy" id="2682957"/>
    <lineage>
        <taxon>Eukaryota</taxon>
        <taxon>Fungi</taxon>
        <taxon>Dikarya</taxon>
        <taxon>Basidiomycota</taxon>
        <taxon>Agaricomycotina</taxon>
        <taxon>Agaricomycetes</taxon>
        <taxon>Agaricomycetidae</taxon>
        <taxon>Agaricales</taxon>
        <taxon>Marasmiineae</taxon>
        <taxon>Omphalotaceae</taxon>
        <taxon>Marasmiellus</taxon>
    </lineage>
</organism>
<feature type="region of interest" description="Disordered" evidence="2">
    <location>
        <begin position="1"/>
        <end position="23"/>
    </location>
</feature>
<dbReference type="Pfam" id="PF02458">
    <property type="entry name" value="Transferase"/>
    <property type="match status" value="1"/>
</dbReference>
<dbReference type="PANTHER" id="PTHR31642">
    <property type="entry name" value="TRICHOTHECENE 3-O-ACETYLTRANSFERASE"/>
    <property type="match status" value="1"/>
</dbReference>
<reference evidence="3 4" key="1">
    <citation type="submission" date="2024-01" db="EMBL/GenBank/DDBJ databases">
        <title>A draft genome for the cacao thread blight pathogen Marasmiellus scandens.</title>
        <authorList>
            <person name="Baruah I.K."/>
            <person name="Leung J."/>
            <person name="Bukari Y."/>
            <person name="Amoako-Attah I."/>
            <person name="Meinhardt L.W."/>
            <person name="Bailey B.A."/>
            <person name="Cohen S.P."/>
        </authorList>
    </citation>
    <scope>NUCLEOTIDE SEQUENCE [LARGE SCALE GENOMIC DNA]</scope>
    <source>
        <strain evidence="3 4">GH-19</strain>
    </source>
</reference>
<comment type="caution">
    <text evidence="3">The sequence shown here is derived from an EMBL/GenBank/DDBJ whole genome shotgun (WGS) entry which is preliminary data.</text>
</comment>
<protein>
    <submittedName>
        <fullName evidence="3">Uncharacterized protein</fullName>
    </submittedName>
</protein>
<feature type="compositionally biased region" description="Polar residues" evidence="2">
    <location>
        <begin position="10"/>
        <end position="23"/>
    </location>
</feature>
<evidence type="ECO:0000256" key="2">
    <source>
        <dbReference type="SAM" id="MobiDB-lite"/>
    </source>
</evidence>
<keyword evidence="4" id="KW-1185">Reference proteome</keyword>
<gene>
    <name evidence="3" type="ORF">VKT23_005918</name>
</gene>
<dbReference type="InterPro" id="IPR050317">
    <property type="entry name" value="Plant_Fungal_Acyltransferase"/>
</dbReference>
<sequence length="478" mass="52351">MLSIFESRKSTPSPNGNAQDANQQTIIVKPSSKLNLSAPDPIPLNVMDMIMPPLYLRFVMMYKLSTDGEFDKIIERLTLSLADALELYPPVAGCLRPIEPGSSDLAIFCNNHGAEFMVQKEDKPYVEEENNLESLSSIPLFLPPDEVASRGSFFVKVTKFSCGTVTIVPALHHYVADLASYMDFISAWTKLARGEPVNPDSLPKSWAHEPTSYFSTKPTTLPKSVPGIFVIPENAPPPPFPNVRPTLRWYFSDTSLEQLKKDCAPLIALSGSGTKLWVSTADAFTALVWAAQTRARYAIDPKLVANSLQSLGVAADARERLKTLGLPWAYFGNFNLSLAVSVSKEDLLEPTLAATSRVALAIRAGILEHLTYDAMAARVAFLEAQAEALKPRVGQRLMLEGDCRSTNWSRHDMTKMNFGAGLEPAYTNVGTKGSFPAGTMFIWKAEGGVIVATPLDSKEADDILIADELMQKYGTLVQ</sequence>
<evidence type="ECO:0000256" key="1">
    <source>
        <dbReference type="ARBA" id="ARBA00022679"/>
    </source>
</evidence>
<keyword evidence="1" id="KW-0808">Transferase</keyword>
<evidence type="ECO:0000313" key="3">
    <source>
        <dbReference type="EMBL" id="KAK7464712.1"/>
    </source>
</evidence>
<dbReference type="PANTHER" id="PTHR31642:SF310">
    <property type="entry name" value="FATTY ALCOHOL:CAFFEOYL-COA ACYLTRANSFERASE"/>
    <property type="match status" value="1"/>
</dbReference>